<accession>A0A9N9HKY0</accession>
<comment type="caution">
    <text evidence="1">The sequence shown here is derived from an EMBL/GenBank/DDBJ whole genome shotgun (WGS) entry which is preliminary data.</text>
</comment>
<name>A0A9N9HKY0_9GLOM</name>
<feature type="non-terminal residue" evidence="1">
    <location>
        <position position="64"/>
    </location>
</feature>
<protein>
    <submittedName>
        <fullName evidence="1">14263_t:CDS:1</fullName>
    </submittedName>
</protein>
<reference evidence="1" key="1">
    <citation type="submission" date="2021-06" db="EMBL/GenBank/DDBJ databases">
        <authorList>
            <person name="Kallberg Y."/>
            <person name="Tangrot J."/>
            <person name="Rosling A."/>
        </authorList>
    </citation>
    <scope>NUCLEOTIDE SEQUENCE</scope>
    <source>
        <strain evidence="1">IN212</strain>
    </source>
</reference>
<dbReference type="AlphaFoldDB" id="A0A9N9HKY0"/>
<evidence type="ECO:0000313" key="2">
    <source>
        <dbReference type="Proteomes" id="UP000789396"/>
    </source>
</evidence>
<dbReference type="Proteomes" id="UP000789396">
    <property type="component" value="Unassembled WGS sequence"/>
</dbReference>
<gene>
    <name evidence="1" type="ORF">RFULGI_LOCUS9745</name>
</gene>
<organism evidence="1 2">
    <name type="scientific">Racocetra fulgida</name>
    <dbReference type="NCBI Taxonomy" id="60492"/>
    <lineage>
        <taxon>Eukaryota</taxon>
        <taxon>Fungi</taxon>
        <taxon>Fungi incertae sedis</taxon>
        <taxon>Mucoromycota</taxon>
        <taxon>Glomeromycotina</taxon>
        <taxon>Glomeromycetes</taxon>
        <taxon>Diversisporales</taxon>
        <taxon>Gigasporaceae</taxon>
        <taxon>Racocetra</taxon>
    </lineage>
</organism>
<keyword evidence="2" id="KW-1185">Reference proteome</keyword>
<dbReference type="EMBL" id="CAJVPZ010018052">
    <property type="protein sequence ID" value="CAG8684219.1"/>
    <property type="molecule type" value="Genomic_DNA"/>
</dbReference>
<evidence type="ECO:0000313" key="1">
    <source>
        <dbReference type="EMBL" id="CAG8684219.1"/>
    </source>
</evidence>
<proteinExistence type="predicted"/>
<sequence length="64" mass="7475">MQDLLQFYNLRNIINQGKVFSYESFPSTFLDPKLEKAILQPDIQNLLVEFYNVADLGYQFTKPG</sequence>